<dbReference type="Gene3D" id="3.40.390.10">
    <property type="entry name" value="Collagenase (Catalytic Domain)"/>
    <property type="match status" value="1"/>
</dbReference>
<dbReference type="SUPFAM" id="SSF55486">
    <property type="entry name" value="Metalloproteases ('zincins'), catalytic domain"/>
    <property type="match status" value="1"/>
</dbReference>
<dbReference type="InterPro" id="IPR024079">
    <property type="entry name" value="MetalloPept_cat_dom_sf"/>
</dbReference>
<evidence type="ECO:0000313" key="2">
    <source>
        <dbReference type="EMBL" id="KGE88911.1"/>
    </source>
</evidence>
<dbReference type="NCBIfam" id="TIGR04183">
    <property type="entry name" value="Por_Secre_tail"/>
    <property type="match status" value="1"/>
</dbReference>
<proteinExistence type="predicted"/>
<name>A0A098S9W0_9BACT</name>
<comment type="caution">
    <text evidence="2">The sequence shown here is derived from an EMBL/GenBank/DDBJ whole genome shotgun (WGS) entry which is preliminary data.</text>
</comment>
<keyword evidence="3" id="KW-1185">Reference proteome</keyword>
<dbReference type="InterPro" id="IPR026444">
    <property type="entry name" value="Secre_tail"/>
</dbReference>
<evidence type="ECO:0000313" key="3">
    <source>
        <dbReference type="Proteomes" id="UP000029736"/>
    </source>
</evidence>
<dbReference type="EMBL" id="JPOS01000014">
    <property type="protein sequence ID" value="KGE88911.1"/>
    <property type="molecule type" value="Genomic_DNA"/>
</dbReference>
<accession>A0A098S9W0</accession>
<dbReference type="GO" id="GO:0008237">
    <property type="term" value="F:metallopeptidase activity"/>
    <property type="evidence" value="ECO:0007669"/>
    <property type="project" value="InterPro"/>
</dbReference>
<evidence type="ECO:0000259" key="1">
    <source>
        <dbReference type="Pfam" id="PF18962"/>
    </source>
</evidence>
<reference evidence="2 3" key="1">
    <citation type="journal article" date="2014" name="Int. J. Syst. Evol. Microbiol.">
        <title>Phaeodactylibacter xiamenensis gen. nov., sp. nov., a member of the family Saprospiraceae isolated from the marine alga Phaeodactylum tricornutum.</title>
        <authorList>
            <person name="Chen Z.Jr."/>
            <person name="Lei X."/>
            <person name="Lai Q."/>
            <person name="Li Y."/>
            <person name="Zhang B."/>
            <person name="Zhang J."/>
            <person name="Zhang H."/>
            <person name="Yang L."/>
            <person name="Zheng W."/>
            <person name="Tian Y."/>
            <person name="Yu Z."/>
            <person name="Xu H.Jr."/>
            <person name="Zheng T."/>
        </authorList>
    </citation>
    <scope>NUCLEOTIDE SEQUENCE [LARGE SCALE GENOMIC DNA]</scope>
    <source>
        <strain evidence="2 3">KD52</strain>
    </source>
</reference>
<dbReference type="SUPFAM" id="SSF51126">
    <property type="entry name" value="Pectin lyase-like"/>
    <property type="match status" value="2"/>
</dbReference>
<dbReference type="STRING" id="1524460.IX84_06305"/>
<sequence>MEIKGGVEFNFIIENKYNWTFSLNQNPINTGLQMGVCKAFLGVSPTTPNNYSRWYIGDTYTNITIIEDGVLYEIYPIEIPGLSNSNTHIVFYSSESACFSLNIPNGPCNANTQGAIYELGLEVDYDTYIQFGGDENAETMITERLLARLDKVFSFYKSYFDICFDVRGPYFRKSNDKFFGPSALNSIRDNWNFNRACIPVDGIIMVNTGNNLPSAGQTNGNFTDPCNFDDSTTPLTSYVDWQLPMDFSPDDDFNDYFTQIMAHELGHQLTGRNHIDDSDYCGSGFALCTATGQSCKPLMCAGGGGGDFYSNNLSSCSLNEIQNRLDTRSCYQDYRPYPPNLPCPECDHELSLTPDQDYMVLNCGEETTTVNYTFDFCNYCALGEFDFTINLRNFSNINLIAPPDAPFTVTQGPFDTGILTIEDVNLDVEECFSFEYALEYLAPNLFDSYTALISVDSTHLDSNSTQHLEEDTFILNFPANTFYSDAADDNEFEPINGRLSFLIGAGLMPPTGSTGEQIRRRVIDDLIIDMDNISGADQYSITNTASILLMEPGTRIIVESGTLELRDTRIRGCDGMWGSIQVEDGAELIAQRCDIRDGTTAIKLGNGARAGITNCNFLNNYVGVSLDNKYYTNTADLYRFYGNDFRGEGYLKAPLQDTRSAFGVRINKGAVILGDLNKSPNRFDGLQNGIYASRATLSVRNSSFTNITAPPPNEPSAFPFTGRAVGVRGASVYNANIFMSGTGEALYFEDCDHAVDIEQSSAWIRSLSINNCDVGIRAANCDQRFLRIFNNYDMAVNQTGIELVQNNPLHAWIGDNRINFGAEAGGELTGILVDESAFASATDFGKYNIAKNQVTLPGNGTGILLGTGRYIDLKENVVRLEGNNANQTGIQLEGTENAWLRCNTVEGPANFGPNTIGIDGFGAAGTWLDCNQTNNTFRGFRFNGMGDAVQFRGNTMGDHFHGLLLNEDGIIGQQNYHNNYWCGSYMDSENGVEVGARHLGDEDVVSQSPFFIDPSLIDQGNCAVLPGWAASGDWFEPIAPDNQDTNYFCSTPNFDACSNNAPDSPTPQEEDEDILLRKLGNGTFQASRYQSALKYTGQRHLYKRLEHQSTPLSNWKLSFLNQAGSTPVGEYNSIDQSIKEALTLPDTIAQSLAAQDSSLMEVMDELSGIDAALSAEPPTDTAELLLKRREMLASLALQDSIAGNLRAAVQKEQQETLSLIGAANQNAPADSLYEANEQAFNTLAIKAAASIDSLSGSELSALFSLANQCPLSGGDAVFRARSLYRLADPTYRFDNAALCQPSAALRAPKATESLDFTLFPNPTSGLTVLEFSTPLSGRANVTLYSLQGQPVLQQTAGEGAQHILLETAALPGGTYFCRVMGVDGVTGVKKLVKL</sequence>
<protein>
    <recommendedName>
        <fullName evidence="1">Secretion system C-terminal sorting domain-containing protein</fullName>
    </recommendedName>
</protein>
<feature type="domain" description="Secretion system C-terminal sorting" evidence="1">
    <location>
        <begin position="1318"/>
        <end position="1391"/>
    </location>
</feature>
<dbReference type="InterPro" id="IPR011050">
    <property type="entry name" value="Pectin_lyase_fold/virulence"/>
</dbReference>
<gene>
    <name evidence="2" type="ORF">IX84_06305</name>
</gene>
<dbReference type="Proteomes" id="UP000029736">
    <property type="component" value="Unassembled WGS sequence"/>
</dbReference>
<organism evidence="2 3">
    <name type="scientific">Phaeodactylibacter xiamenensis</name>
    <dbReference type="NCBI Taxonomy" id="1524460"/>
    <lineage>
        <taxon>Bacteria</taxon>
        <taxon>Pseudomonadati</taxon>
        <taxon>Bacteroidota</taxon>
        <taxon>Saprospiria</taxon>
        <taxon>Saprospirales</taxon>
        <taxon>Haliscomenobacteraceae</taxon>
        <taxon>Phaeodactylibacter</taxon>
    </lineage>
</organism>
<dbReference type="Pfam" id="PF18962">
    <property type="entry name" value="Por_Secre_tail"/>
    <property type="match status" value="1"/>
</dbReference>